<dbReference type="Gene3D" id="3.40.605.10">
    <property type="entry name" value="Aldehyde Dehydrogenase, Chain A, domain 1"/>
    <property type="match status" value="1"/>
</dbReference>
<name>A0A090TEA7_9VIBR</name>
<dbReference type="Proteomes" id="UP000029224">
    <property type="component" value="Unassembled WGS sequence"/>
</dbReference>
<keyword evidence="1" id="KW-0560">Oxidoreductase</keyword>
<sequence length="101" mass="11327">MSEMIDWSKSGLVECNNQGVSELTTWFSELKQAYQQETNPSLAIRKQRLQALKTQLTRYQDVLAAAMSDDFGSRSHTESIMADVMAPVLDIKHVLSHLKAG</sequence>
<gene>
    <name evidence="1" type="ORF">JCM19240_3289</name>
</gene>
<protein>
    <submittedName>
        <fullName evidence="1">Aldehyde dehydrogenase</fullName>
        <ecNumber evidence="1">1.2.1.3</ecNumber>
        <ecNumber evidence="1">1.2.1.68</ecNumber>
    </submittedName>
</protein>
<dbReference type="InterPro" id="IPR016162">
    <property type="entry name" value="Ald_DH_N"/>
</dbReference>
<dbReference type="GO" id="GO:0050269">
    <property type="term" value="F:coniferyl-aldehyde dehydrogenase [NAD(P)+] activity"/>
    <property type="evidence" value="ECO:0007669"/>
    <property type="project" value="UniProtKB-EC"/>
</dbReference>
<dbReference type="AlphaFoldDB" id="A0A090TEA7"/>
<evidence type="ECO:0000313" key="2">
    <source>
        <dbReference type="Proteomes" id="UP000029224"/>
    </source>
</evidence>
<dbReference type="GO" id="GO:0004029">
    <property type="term" value="F:aldehyde dehydrogenase (NAD+) activity"/>
    <property type="evidence" value="ECO:0007669"/>
    <property type="project" value="UniProtKB-EC"/>
</dbReference>
<keyword evidence="2" id="KW-1185">Reference proteome</keyword>
<dbReference type="EC" id="1.2.1.68" evidence="1"/>
<proteinExistence type="predicted"/>
<dbReference type="EC" id="1.2.1.3" evidence="1"/>
<reference evidence="1 2" key="2">
    <citation type="submission" date="2014-09" db="EMBL/GenBank/DDBJ databases">
        <authorList>
            <consortium name="NBRP consortium"/>
            <person name="Sawabe T."/>
            <person name="Meirelles P."/>
            <person name="Nakanishi M."/>
            <person name="Sayaka M."/>
            <person name="Hattori M."/>
            <person name="Ohkuma M."/>
        </authorList>
    </citation>
    <scope>NUCLEOTIDE SEQUENCE [LARGE SCALE GENOMIC DNA]</scope>
    <source>
        <strain evidence="1 2">JCM 19240</strain>
    </source>
</reference>
<evidence type="ECO:0000313" key="1">
    <source>
        <dbReference type="EMBL" id="GAL38226.1"/>
    </source>
</evidence>
<reference evidence="1 2" key="1">
    <citation type="submission" date="2014-09" db="EMBL/GenBank/DDBJ databases">
        <title>Vibrio maritimus JCM 19240. (C210) whole genome shotgun sequence.</title>
        <authorList>
            <person name="Sawabe T."/>
            <person name="Meirelles P."/>
            <person name="Nakanishi M."/>
            <person name="Sayaka M."/>
            <person name="Hattori M."/>
            <person name="Ohkuma M."/>
        </authorList>
    </citation>
    <scope>NUCLEOTIDE SEQUENCE [LARGE SCALE GENOMIC DNA]</scope>
    <source>
        <strain evidence="1 2">JCM 19240</strain>
    </source>
</reference>
<accession>A0A090TEA7</accession>
<dbReference type="EMBL" id="BBMT01000031">
    <property type="protein sequence ID" value="GAL38226.1"/>
    <property type="molecule type" value="Genomic_DNA"/>
</dbReference>
<comment type="caution">
    <text evidence="1">The sequence shown here is derived from an EMBL/GenBank/DDBJ whole genome shotgun (WGS) entry which is preliminary data.</text>
</comment>
<organism evidence="1 2">
    <name type="scientific">Vibrio maritimus</name>
    <dbReference type="NCBI Taxonomy" id="990268"/>
    <lineage>
        <taxon>Bacteria</taxon>
        <taxon>Pseudomonadati</taxon>
        <taxon>Pseudomonadota</taxon>
        <taxon>Gammaproteobacteria</taxon>
        <taxon>Vibrionales</taxon>
        <taxon>Vibrionaceae</taxon>
        <taxon>Vibrio</taxon>
    </lineage>
</organism>